<sequence>MHVTNPANDMVSGTPDSAGVKSLADYSPSHVPHSAFGSWRGMFLTLGLVNLLVAAWSFVIPDNPASAAFLDVDEREWCTHRLLLANKTAPMAPRFNCRQALRSLQDVAVWLIFLISALYTLSCGAITTFSSTLITGFGHSSKQQSPLYLPYPRRGSTAGYHDLLRYSYLLRPVSLGEPSCPLRTRGQHRLLVYG</sequence>
<proteinExistence type="predicted"/>
<keyword evidence="5 6" id="KW-0472">Membrane</keyword>
<evidence type="ECO:0000313" key="8">
    <source>
        <dbReference type="Proteomes" id="UP000250043"/>
    </source>
</evidence>
<comment type="subcellular location">
    <subcellularLocation>
        <location evidence="1">Membrane</location>
        <topology evidence="1">Multi-pass membrane protein</topology>
    </subcellularLocation>
</comment>
<accession>A0A8E2AZE1</accession>
<protein>
    <submittedName>
        <fullName evidence="7">Uncharacterized protein</fullName>
    </submittedName>
</protein>
<feature type="transmembrane region" description="Helical" evidence="6">
    <location>
        <begin position="42"/>
        <end position="60"/>
    </location>
</feature>
<dbReference type="Proteomes" id="UP000250043">
    <property type="component" value="Unassembled WGS sequence"/>
</dbReference>
<dbReference type="PANTHER" id="PTHR43791:SF40">
    <property type="entry name" value="THIAMINE PATHWAY TRANSPORTER THI73"/>
    <property type="match status" value="1"/>
</dbReference>
<evidence type="ECO:0000256" key="1">
    <source>
        <dbReference type="ARBA" id="ARBA00004141"/>
    </source>
</evidence>
<evidence type="ECO:0000256" key="4">
    <source>
        <dbReference type="ARBA" id="ARBA00022989"/>
    </source>
</evidence>
<dbReference type="GO" id="GO:0022857">
    <property type="term" value="F:transmembrane transporter activity"/>
    <property type="evidence" value="ECO:0007669"/>
    <property type="project" value="TreeGrafter"/>
</dbReference>
<dbReference type="InterPro" id="IPR036259">
    <property type="entry name" value="MFS_trans_sf"/>
</dbReference>
<keyword evidence="4 6" id="KW-1133">Transmembrane helix</keyword>
<name>A0A8E2AZE1_9APHY</name>
<keyword evidence="2" id="KW-0813">Transport</keyword>
<dbReference type="Gene3D" id="1.20.1250.20">
    <property type="entry name" value="MFS general substrate transporter like domains"/>
    <property type="match status" value="1"/>
</dbReference>
<evidence type="ECO:0000313" key="7">
    <source>
        <dbReference type="EMBL" id="OCH90887.1"/>
    </source>
</evidence>
<evidence type="ECO:0000256" key="5">
    <source>
        <dbReference type="ARBA" id="ARBA00023136"/>
    </source>
</evidence>
<dbReference type="AlphaFoldDB" id="A0A8E2AZE1"/>
<reference evidence="7 8" key="1">
    <citation type="submission" date="2016-07" db="EMBL/GenBank/DDBJ databases">
        <title>Draft genome of the white-rot fungus Obba rivulosa 3A-2.</title>
        <authorList>
            <consortium name="DOE Joint Genome Institute"/>
            <person name="Miettinen O."/>
            <person name="Riley R."/>
            <person name="Acob R."/>
            <person name="Barry K."/>
            <person name="Cullen D."/>
            <person name="De Vries R."/>
            <person name="Hainaut M."/>
            <person name="Hatakka A."/>
            <person name="Henrissat B."/>
            <person name="Hilden K."/>
            <person name="Kuo R."/>
            <person name="Labutti K."/>
            <person name="Lipzen A."/>
            <person name="Makela M.R."/>
            <person name="Sandor L."/>
            <person name="Spatafora J.W."/>
            <person name="Grigoriev I.V."/>
            <person name="Hibbett D.S."/>
        </authorList>
    </citation>
    <scope>NUCLEOTIDE SEQUENCE [LARGE SCALE GENOMIC DNA]</scope>
    <source>
        <strain evidence="7 8">3A-2</strain>
    </source>
</reference>
<dbReference type="EMBL" id="KV722395">
    <property type="protein sequence ID" value="OCH90887.1"/>
    <property type="molecule type" value="Genomic_DNA"/>
</dbReference>
<evidence type="ECO:0000256" key="6">
    <source>
        <dbReference type="SAM" id="Phobius"/>
    </source>
</evidence>
<dbReference type="GO" id="GO:0016020">
    <property type="term" value="C:membrane"/>
    <property type="evidence" value="ECO:0007669"/>
    <property type="project" value="UniProtKB-SubCell"/>
</dbReference>
<dbReference type="OrthoDB" id="6730379at2759"/>
<evidence type="ECO:0000256" key="2">
    <source>
        <dbReference type="ARBA" id="ARBA00022448"/>
    </source>
</evidence>
<gene>
    <name evidence="7" type="ORF">OBBRIDRAFT_560379</name>
</gene>
<keyword evidence="3 6" id="KW-0812">Transmembrane</keyword>
<dbReference type="SUPFAM" id="SSF103473">
    <property type="entry name" value="MFS general substrate transporter"/>
    <property type="match status" value="1"/>
</dbReference>
<keyword evidence="8" id="KW-1185">Reference proteome</keyword>
<feature type="transmembrane region" description="Helical" evidence="6">
    <location>
        <begin position="108"/>
        <end position="134"/>
    </location>
</feature>
<dbReference type="PANTHER" id="PTHR43791">
    <property type="entry name" value="PERMEASE-RELATED"/>
    <property type="match status" value="1"/>
</dbReference>
<evidence type="ECO:0000256" key="3">
    <source>
        <dbReference type="ARBA" id="ARBA00022692"/>
    </source>
</evidence>
<organism evidence="7 8">
    <name type="scientific">Obba rivulosa</name>
    <dbReference type="NCBI Taxonomy" id="1052685"/>
    <lineage>
        <taxon>Eukaryota</taxon>
        <taxon>Fungi</taxon>
        <taxon>Dikarya</taxon>
        <taxon>Basidiomycota</taxon>
        <taxon>Agaricomycotina</taxon>
        <taxon>Agaricomycetes</taxon>
        <taxon>Polyporales</taxon>
        <taxon>Gelatoporiaceae</taxon>
        <taxon>Obba</taxon>
    </lineage>
</organism>